<evidence type="ECO:0000256" key="1">
    <source>
        <dbReference type="ARBA" id="ARBA00023125"/>
    </source>
</evidence>
<evidence type="ECO:0000313" key="4">
    <source>
        <dbReference type="Proteomes" id="UP001601627"/>
    </source>
</evidence>
<comment type="caution">
    <text evidence="3">The sequence shown here is derived from an EMBL/GenBank/DDBJ whole genome shotgun (WGS) entry which is preliminary data.</text>
</comment>
<name>A0ABW6QFY8_9ACTN</name>
<feature type="region of interest" description="Disordered" evidence="2">
    <location>
        <begin position="90"/>
        <end position="146"/>
    </location>
</feature>
<evidence type="ECO:0008006" key="5">
    <source>
        <dbReference type="Google" id="ProtNLM"/>
    </source>
</evidence>
<keyword evidence="1" id="KW-0238">DNA-binding</keyword>
<dbReference type="Proteomes" id="UP001601627">
    <property type="component" value="Unassembled WGS sequence"/>
</dbReference>
<feature type="region of interest" description="Disordered" evidence="2">
    <location>
        <begin position="1"/>
        <end position="24"/>
    </location>
</feature>
<reference evidence="3 4" key="1">
    <citation type="submission" date="2024-09" db="EMBL/GenBank/DDBJ databases">
        <title>The Natural Products Discovery Center: Release of the First 8490 Sequenced Strains for Exploring Actinobacteria Biosynthetic Diversity.</title>
        <authorList>
            <person name="Kalkreuter E."/>
            <person name="Kautsar S.A."/>
            <person name="Yang D."/>
            <person name="Bader C.D."/>
            <person name="Teijaro C.N."/>
            <person name="Fluegel L."/>
            <person name="Davis C.M."/>
            <person name="Simpson J.R."/>
            <person name="Lauterbach L."/>
            <person name="Steele A.D."/>
            <person name="Gui C."/>
            <person name="Meng S."/>
            <person name="Li G."/>
            <person name="Viehrig K."/>
            <person name="Ye F."/>
            <person name="Su P."/>
            <person name="Kiefer A.F."/>
            <person name="Nichols A."/>
            <person name="Cepeda A.J."/>
            <person name="Yan W."/>
            <person name="Fan B."/>
            <person name="Jiang Y."/>
            <person name="Adhikari A."/>
            <person name="Zheng C.-J."/>
            <person name="Schuster L."/>
            <person name="Cowan T.M."/>
            <person name="Smanski M.J."/>
            <person name="Chevrette M.G."/>
            <person name="De Carvalho L.P.S."/>
            <person name="Shen B."/>
        </authorList>
    </citation>
    <scope>NUCLEOTIDE SEQUENCE [LARGE SCALE GENOMIC DNA]</scope>
    <source>
        <strain evidence="3 4">NPDC058328</strain>
    </source>
</reference>
<protein>
    <recommendedName>
        <fullName evidence="5">Integrase</fullName>
    </recommendedName>
</protein>
<accession>A0ABW6QFY8</accession>
<evidence type="ECO:0000256" key="2">
    <source>
        <dbReference type="SAM" id="MobiDB-lite"/>
    </source>
</evidence>
<evidence type="ECO:0000313" key="3">
    <source>
        <dbReference type="EMBL" id="MFF1278016.1"/>
    </source>
</evidence>
<dbReference type="SUPFAM" id="SSF47823">
    <property type="entry name" value="lambda integrase-like, N-terminal domain"/>
    <property type="match status" value="1"/>
</dbReference>
<sequence>MSNSAVPDGGDIVEAELVDDRPPRAELATADRDRHLSPETAAAIAASVAASTRRAYGADRKAFAAWCAAEGRTTVPASAETMAEWVRHLTVTRGPAPGGRPDLHHRARPVRRDLLARGTEPAQADHARRPGRPQRRSGKVAGRGLS</sequence>
<dbReference type="RefSeq" id="WP_388240211.1">
    <property type="nucleotide sequence ID" value="NZ_JBHVZQ010000047.1"/>
</dbReference>
<gene>
    <name evidence="3" type="ORF">ACFVZC_32225</name>
</gene>
<dbReference type="EMBL" id="JBHVZQ010000047">
    <property type="protein sequence ID" value="MFF1278016.1"/>
    <property type="molecule type" value="Genomic_DNA"/>
</dbReference>
<keyword evidence="4" id="KW-1185">Reference proteome</keyword>
<dbReference type="Gene3D" id="1.10.150.130">
    <property type="match status" value="1"/>
</dbReference>
<organism evidence="3 4">
    <name type="scientific">Streptomyces marokkonensis</name>
    <dbReference type="NCBI Taxonomy" id="324855"/>
    <lineage>
        <taxon>Bacteria</taxon>
        <taxon>Bacillati</taxon>
        <taxon>Actinomycetota</taxon>
        <taxon>Actinomycetes</taxon>
        <taxon>Kitasatosporales</taxon>
        <taxon>Streptomycetaceae</taxon>
        <taxon>Streptomyces</taxon>
    </lineage>
</organism>
<proteinExistence type="predicted"/>
<feature type="compositionally biased region" description="Basic residues" evidence="2">
    <location>
        <begin position="129"/>
        <end position="138"/>
    </location>
</feature>
<dbReference type="InterPro" id="IPR010998">
    <property type="entry name" value="Integrase_recombinase_N"/>
</dbReference>